<evidence type="ECO:0000313" key="2">
    <source>
        <dbReference type="EMBL" id="EGN93397.1"/>
    </source>
</evidence>
<accession>F8QE22</accession>
<dbReference type="HOGENOM" id="CLU_2016600_0_0_1"/>
<evidence type="ECO:0000256" key="1">
    <source>
        <dbReference type="SAM" id="MobiDB-lite"/>
    </source>
</evidence>
<keyword evidence="3" id="KW-1185">Reference proteome</keyword>
<dbReference type="eggNOG" id="ENOG502SIW4">
    <property type="taxonomic scope" value="Eukaryota"/>
</dbReference>
<protein>
    <submittedName>
        <fullName evidence="2">Uncharacterized protein</fullName>
    </submittedName>
</protein>
<dbReference type="InParanoid" id="F8QE22"/>
<name>F8QE22_SERL3</name>
<dbReference type="OrthoDB" id="3239511at2759"/>
<dbReference type="AlphaFoldDB" id="F8QE22"/>
<sequence length="123" mass="13602">MLFICTIDQVDYPFALVQPYDAPVGRRRHKDKDLGLWQIRAKSRSDAEFVPLCSIVRGAAMAPDYEVSGDFFLIDTTRRVTRTTRTTTLKDNENANARPSRLTARVKPPSSNGSGTATIGGLT</sequence>
<proteinExistence type="predicted"/>
<feature type="region of interest" description="Disordered" evidence="1">
    <location>
        <begin position="84"/>
        <end position="123"/>
    </location>
</feature>
<dbReference type="Proteomes" id="UP000008063">
    <property type="component" value="Unassembled WGS sequence"/>
</dbReference>
<reference evidence="3" key="1">
    <citation type="journal article" date="2011" name="Science">
        <title>The plant cell wall-decomposing machinery underlies the functional diversity of forest fungi.</title>
        <authorList>
            <person name="Eastwood D.C."/>
            <person name="Floudas D."/>
            <person name="Binder M."/>
            <person name="Majcherczyk A."/>
            <person name="Schneider P."/>
            <person name="Aerts A."/>
            <person name="Asiegbu F.O."/>
            <person name="Baker S.E."/>
            <person name="Barry K."/>
            <person name="Bendiksby M."/>
            <person name="Blumentritt M."/>
            <person name="Coutinho P.M."/>
            <person name="Cullen D."/>
            <person name="de Vries R.P."/>
            <person name="Gathman A."/>
            <person name="Goodell B."/>
            <person name="Henrissat B."/>
            <person name="Ihrmark K."/>
            <person name="Kauserud H."/>
            <person name="Kohler A."/>
            <person name="LaButti K."/>
            <person name="Lapidus A."/>
            <person name="Lavin J.L."/>
            <person name="Lee Y.-H."/>
            <person name="Lindquist E."/>
            <person name="Lilly W."/>
            <person name="Lucas S."/>
            <person name="Morin E."/>
            <person name="Murat C."/>
            <person name="Oguiza J.A."/>
            <person name="Park J."/>
            <person name="Pisabarro A.G."/>
            <person name="Riley R."/>
            <person name="Rosling A."/>
            <person name="Salamov A."/>
            <person name="Schmidt O."/>
            <person name="Schmutz J."/>
            <person name="Skrede I."/>
            <person name="Stenlid J."/>
            <person name="Wiebenga A."/>
            <person name="Xie X."/>
            <person name="Kuees U."/>
            <person name="Hibbett D.S."/>
            <person name="Hoffmeister D."/>
            <person name="Hoegberg N."/>
            <person name="Martin F."/>
            <person name="Grigoriev I.V."/>
            <person name="Watkinson S.C."/>
        </authorList>
    </citation>
    <scope>NUCLEOTIDE SEQUENCE [LARGE SCALE GENOMIC DNA]</scope>
    <source>
        <strain evidence="3">strain S7.3</strain>
    </source>
</reference>
<dbReference type="EMBL" id="GL945492">
    <property type="protein sequence ID" value="EGN93397.1"/>
    <property type="molecule type" value="Genomic_DNA"/>
</dbReference>
<evidence type="ECO:0000313" key="3">
    <source>
        <dbReference type="Proteomes" id="UP000008063"/>
    </source>
</evidence>
<organism evidence="3">
    <name type="scientific">Serpula lacrymans var. lacrymans (strain S7.3)</name>
    <name type="common">Dry rot fungus</name>
    <dbReference type="NCBI Taxonomy" id="936435"/>
    <lineage>
        <taxon>Eukaryota</taxon>
        <taxon>Fungi</taxon>
        <taxon>Dikarya</taxon>
        <taxon>Basidiomycota</taxon>
        <taxon>Agaricomycotina</taxon>
        <taxon>Agaricomycetes</taxon>
        <taxon>Agaricomycetidae</taxon>
        <taxon>Boletales</taxon>
        <taxon>Coniophorineae</taxon>
        <taxon>Serpulaceae</taxon>
        <taxon>Serpula</taxon>
    </lineage>
</organism>
<gene>
    <name evidence="2" type="ORF">SERLA73DRAFT_78703</name>
</gene>